<evidence type="ECO:0000313" key="14">
    <source>
        <dbReference type="EMBL" id="VVT49179.1"/>
    </source>
</evidence>
<dbReference type="PANTHER" id="PTHR11239:SF14">
    <property type="entry name" value="DNA-DIRECTED RNA POLYMERASE I SUBUNIT RPA12"/>
    <property type="match status" value="1"/>
</dbReference>
<sequence>MAAVGSLIFCVTCGNLLDTAVGKTSLDCSQCHASYDAKPFANLSVVTTSAEDAFPSTLKLQRSVVKTHLSKEHLEDGAIIKEKCPQCGNEEMQYHTLQLRSADEGATVFYTCTKCKYRFRTNN</sequence>
<evidence type="ECO:0000256" key="4">
    <source>
        <dbReference type="ARBA" id="ARBA00022771"/>
    </source>
</evidence>
<keyword evidence="4 10" id="KW-0863">Zinc-finger</keyword>
<dbReference type="PANTHER" id="PTHR11239">
    <property type="entry name" value="DNA-DIRECTED RNA POLYMERASE"/>
    <property type="match status" value="1"/>
</dbReference>
<evidence type="ECO:0000256" key="9">
    <source>
        <dbReference type="PIRSR" id="PIRSR005586-1"/>
    </source>
</evidence>
<dbReference type="GeneID" id="43580962"/>
<keyword evidence="2 8" id="KW-0240">DNA-directed RNA polymerase</keyword>
<evidence type="ECO:0000256" key="6">
    <source>
        <dbReference type="ARBA" id="ARBA00023163"/>
    </source>
</evidence>
<dbReference type="AlphaFoldDB" id="A0A5E8BEM7"/>
<comment type="subcellular location">
    <subcellularLocation>
        <location evidence="1">Nucleus</location>
        <location evidence="1">Nucleolus</location>
    </subcellularLocation>
</comment>
<feature type="binding site" evidence="9">
    <location>
        <position position="115"/>
    </location>
    <ligand>
        <name>Zn(2+)</name>
        <dbReference type="ChEBI" id="CHEBI:29105"/>
        <label>2</label>
    </ligand>
</feature>
<evidence type="ECO:0000256" key="1">
    <source>
        <dbReference type="ARBA" id="ARBA00004604"/>
    </source>
</evidence>
<dbReference type="GO" id="GO:0003676">
    <property type="term" value="F:nucleic acid binding"/>
    <property type="evidence" value="ECO:0007669"/>
    <property type="project" value="InterPro"/>
</dbReference>
<dbReference type="GO" id="GO:0003899">
    <property type="term" value="F:DNA-directed RNA polymerase activity"/>
    <property type="evidence" value="ECO:0007669"/>
    <property type="project" value="InterPro"/>
</dbReference>
<evidence type="ECO:0000256" key="11">
    <source>
        <dbReference type="RuleBase" id="RU003474"/>
    </source>
</evidence>
<evidence type="ECO:0000256" key="5">
    <source>
        <dbReference type="ARBA" id="ARBA00022833"/>
    </source>
</evidence>
<comment type="similarity">
    <text evidence="8 11">Belongs to the archaeal rpoM/eukaryotic RPA12/RPB9/RPC11 RNA polymerase family.</text>
</comment>
<evidence type="ECO:0000256" key="8">
    <source>
        <dbReference type="PIRNR" id="PIRNR005586"/>
    </source>
</evidence>
<feature type="zinc finger region" description="C4-type" evidence="10">
    <location>
        <begin position="10"/>
        <end position="31"/>
    </location>
</feature>
<dbReference type="EMBL" id="CABVLU010000002">
    <property type="protein sequence ID" value="VVT49179.1"/>
    <property type="molecule type" value="Genomic_DNA"/>
</dbReference>
<dbReference type="InterPro" id="IPR019761">
    <property type="entry name" value="DNA-dir_RNA_pol-M_15_CS"/>
</dbReference>
<dbReference type="CDD" id="cd10507">
    <property type="entry name" value="Zn-ribbon_RPA12"/>
    <property type="match status" value="1"/>
</dbReference>
<keyword evidence="15" id="KW-1185">Reference proteome</keyword>
<evidence type="ECO:0000259" key="13">
    <source>
        <dbReference type="PROSITE" id="PS51133"/>
    </source>
</evidence>
<reference evidence="14 15" key="1">
    <citation type="submission" date="2019-09" db="EMBL/GenBank/DDBJ databases">
        <authorList>
            <person name="Brejova B."/>
        </authorList>
    </citation>
    <scope>NUCLEOTIDE SEQUENCE [LARGE SCALE GENOMIC DNA]</scope>
</reference>
<feature type="chain" id="PRO_5022739956" description="DNA-directed RNA polymerase subunit" evidence="12">
    <location>
        <begin position="23"/>
        <end position="123"/>
    </location>
</feature>
<accession>A0A5E8BEM7</accession>
<feature type="binding site" evidence="9">
    <location>
        <position position="10"/>
    </location>
    <ligand>
        <name>Zn(2+)</name>
        <dbReference type="ChEBI" id="CHEBI:29105"/>
        <label>1</label>
    </ligand>
</feature>
<evidence type="ECO:0000313" key="15">
    <source>
        <dbReference type="Proteomes" id="UP000398389"/>
    </source>
</evidence>
<protein>
    <recommendedName>
        <fullName evidence="8">DNA-directed RNA polymerase subunit</fullName>
    </recommendedName>
</protein>
<dbReference type="OrthoDB" id="10056816at2759"/>
<dbReference type="PROSITE" id="PS00466">
    <property type="entry name" value="ZF_TFIIS_1"/>
    <property type="match status" value="1"/>
</dbReference>
<feature type="binding site" evidence="9">
    <location>
        <position position="87"/>
    </location>
    <ligand>
        <name>Zn(2+)</name>
        <dbReference type="ChEBI" id="CHEBI:29105"/>
        <label>2</label>
    </ligand>
</feature>
<feature type="binding site" evidence="9">
    <location>
        <position position="31"/>
    </location>
    <ligand>
        <name>Zn(2+)</name>
        <dbReference type="ChEBI" id="CHEBI:29105"/>
        <label>1</label>
    </ligand>
</feature>
<name>A0A5E8BEM7_9ASCO</name>
<evidence type="ECO:0000256" key="10">
    <source>
        <dbReference type="PIRSR" id="PIRSR005586-2"/>
    </source>
</evidence>
<dbReference type="Pfam" id="PF01096">
    <property type="entry name" value="Zn_ribbon_TFIIS"/>
    <property type="match status" value="1"/>
</dbReference>
<gene>
    <name evidence="14" type="ORF">SAPINGB_P002142</name>
</gene>
<feature type="binding site" evidence="9">
    <location>
        <position position="28"/>
    </location>
    <ligand>
        <name>Zn(2+)</name>
        <dbReference type="ChEBI" id="CHEBI:29105"/>
        <label>1</label>
    </ligand>
</feature>
<dbReference type="Proteomes" id="UP000398389">
    <property type="component" value="Unassembled WGS sequence"/>
</dbReference>
<dbReference type="Gene3D" id="2.20.25.10">
    <property type="match status" value="1"/>
</dbReference>
<dbReference type="GO" id="GO:0008270">
    <property type="term" value="F:zinc ion binding"/>
    <property type="evidence" value="ECO:0007669"/>
    <property type="project" value="UniProtKB-KW"/>
</dbReference>
<dbReference type="SMART" id="SM00440">
    <property type="entry name" value="ZnF_C2C2"/>
    <property type="match status" value="1"/>
</dbReference>
<dbReference type="InterPro" id="IPR001222">
    <property type="entry name" value="Znf_TFIIS"/>
</dbReference>
<dbReference type="SMART" id="SM00661">
    <property type="entry name" value="RPOL9"/>
    <property type="match status" value="1"/>
</dbReference>
<dbReference type="SUPFAM" id="SSF57783">
    <property type="entry name" value="Zinc beta-ribbon"/>
    <property type="match status" value="1"/>
</dbReference>
<dbReference type="GO" id="GO:0005736">
    <property type="term" value="C:RNA polymerase I complex"/>
    <property type="evidence" value="ECO:0007669"/>
    <property type="project" value="TreeGrafter"/>
</dbReference>
<dbReference type="PROSITE" id="PS51133">
    <property type="entry name" value="ZF_TFIIS_2"/>
    <property type="match status" value="1"/>
</dbReference>
<keyword evidence="12" id="KW-0732">Signal</keyword>
<organism evidence="14 15">
    <name type="scientific">Magnusiomyces paraingens</name>
    <dbReference type="NCBI Taxonomy" id="2606893"/>
    <lineage>
        <taxon>Eukaryota</taxon>
        <taxon>Fungi</taxon>
        <taxon>Dikarya</taxon>
        <taxon>Ascomycota</taxon>
        <taxon>Saccharomycotina</taxon>
        <taxon>Dipodascomycetes</taxon>
        <taxon>Dipodascales</taxon>
        <taxon>Dipodascaceae</taxon>
        <taxon>Magnusiomyces</taxon>
    </lineage>
</organism>
<dbReference type="GO" id="GO:0006363">
    <property type="term" value="P:termination of RNA polymerase I transcription"/>
    <property type="evidence" value="ECO:0007669"/>
    <property type="project" value="TreeGrafter"/>
</dbReference>
<keyword evidence="6 8" id="KW-0804">Transcription</keyword>
<feature type="signal peptide" evidence="12">
    <location>
        <begin position="1"/>
        <end position="22"/>
    </location>
</feature>
<dbReference type="PIRSF" id="PIRSF005586">
    <property type="entry name" value="RNApol_RpoM"/>
    <property type="match status" value="1"/>
</dbReference>
<evidence type="ECO:0000256" key="3">
    <source>
        <dbReference type="ARBA" id="ARBA00022723"/>
    </source>
</evidence>
<evidence type="ECO:0000256" key="12">
    <source>
        <dbReference type="SAM" id="SignalP"/>
    </source>
</evidence>
<dbReference type="Pfam" id="PF02150">
    <property type="entry name" value="Zn_ribbon_RPB9"/>
    <property type="match status" value="1"/>
</dbReference>
<feature type="binding site" evidence="9">
    <location>
        <position position="112"/>
    </location>
    <ligand>
        <name>Zn(2+)</name>
        <dbReference type="ChEBI" id="CHEBI:29105"/>
        <label>2</label>
    </ligand>
</feature>
<keyword evidence="5 9" id="KW-0862">Zinc</keyword>
<keyword evidence="3 9" id="KW-0479">Metal-binding</keyword>
<dbReference type="InterPro" id="IPR001529">
    <property type="entry name" value="Zn_ribbon_RPB9"/>
</dbReference>
<feature type="binding site" evidence="9">
    <location>
        <position position="13"/>
    </location>
    <ligand>
        <name>Zn(2+)</name>
        <dbReference type="ChEBI" id="CHEBI:29105"/>
        <label>1</label>
    </ligand>
</feature>
<dbReference type="FunFam" id="2.20.25.10:FF:000019">
    <property type="entry name" value="DNA-directed RNA polymerase subunit"/>
    <property type="match status" value="1"/>
</dbReference>
<comment type="function">
    <text evidence="8">DNA-dependent RNA polymerase catalyzes the transcription of DNA into RNA using the four ribonucleoside triphosphates as substrates.</text>
</comment>
<keyword evidence="7 8" id="KW-0539">Nucleus</keyword>
<proteinExistence type="inferred from homology"/>
<dbReference type="RefSeq" id="XP_031852753.1">
    <property type="nucleotide sequence ID" value="XM_031996862.1"/>
</dbReference>
<evidence type="ECO:0000256" key="2">
    <source>
        <dbReference type="ARBA" id="ARBA00022478"/>
    </source>
</evidence>
<feature type="domain" description="TFIIS-type" evidence="13">
    <location>
        <begin position="80"/>
        <end position="120"/>
    </location>
</feature>
<dbReference type="GO" id="GO:0055029">
    <property type="term" value="C:nuclear DNA-directed RNA polymerase complex"/>
    <property type="evidence" value="ECO:0007669"/>
    <property type="project" value="UniProtKB-ARBA"/>
</dbReference>
<evidence type="ECO:0000256" key="7">
    <source>
        <dbReference type="ARBA" id="ARBA00023242"/>
    </source>
</evidence>
<dbReference type="InterPro" id="IPR034004">
    <property type="entry name" value="Zn_ribbon_RPA12_C"/>
</dbReference>
<dbReference type="PROSITE" id="PS01030">
    <property type="entry name" value="RNA_POL_M_15KD"/>
    <property type="match status" value="1"/>
</dbReference>
<feature type="binding site" evidence="9">
    <location>
        <position position="84"/>
    </location>
    <ligand>
        <name>Zn(2+)</name>
        <dbReference type="ChEBI" id="CHEBI:29105"/>
        <label>2</label>
    </ligand>
</feature>
<dbReference type="InterPro" id="IPR012164">
    <property type="entry name" value="Rpa12/Rpb9/Rpc10/TFS"/>
</dbReference>